<evidence type="ECO:0000313" key="1">
    <source>
        <dbReference type="EMBL" id="MFD1547241.1"/>
    </source>
</evidence>
<evidence type="ECO:0000313" key="2">
    <source>
        <dbReference type="Proteomes" id="UP001597097"/>
    </source>
</evidence>
<comment type="caution">
    <text evidence="1">The sequence shown here is derived from an EMBL/GenBank/DDBJ whole genome shotgun (WGS) entry which is preliminary data.</text>
</comment>
<proteinExistence type="predicted"/>
<dbReference type="Proteomes" id="UP001597097">
    <property type="component" value="Unassembled WGS sequence"/>
</dbReference>
<accession>A0ABW4GY04</accession>
<sequence length="67" mass="7413">MDDFAVEIHTVISVAAKKLDDARTVGDDHGVQVYSERVRYLLTVAQRHGVDTALFSEVRELLEAGQA</sequence>
<organism evidence="1 2">
    <name type="scientific">Nonomuraea guangzhouensis</name>
    <dbReference type="NCBI Taxonomy" id="1291555"/>
    <lineage>
        <taxon>Bacteria</taxon>
        <taxon>Bacillati</taxon>
        <taxon>Actinomycetota</taxon>
        <taxon>Actinomycetes</taxon>
        <taxon>Streptosporangiales</taxon>
        <taxon>Streptosporangiaceae</taxon>
        <taxon>Nonomuraea</taxon>
    </lineage>
</organism>
<name>A0ABW4GY04_9ACTN</name>
<gene>
    <name evidence="1" type="ORF">ACFSJ0_60120</name>
</gene>
<keyword evidence="2" id="KW-1185">Reference proteome</keyword>
<dbReference type="EMBL" id="JBHUCM010000073">
    <property type="protein sequence ID" value="MFD1547241.1"/>
    <property type="molecule type" value="Genomic_DNA"/>
</dbReference>
<dbReference type="RefSeq" id="WP_219539868.1">
    <property type="nucleotide sequence ID" value="NZ_JAHKRM010000082.1"/>
</dbReference>
<reference evidence="2" key="1">
    <citation type="journal article" date="2019" name="Int. J. Syst. Evol. Microbiol.">
        <title>The Global Catalogue of Microorganisms (GCM) 10K type strain sequencing project: providing services to taxonomists for standard genome sequencing and annotation.</title>
        <authorList>
            <consortium name="The Broad Institute Genomics Platform"/>
            <consortium name="The Broad Institute Genome Sequencing Center for Infectious Disease"/>
            <person name="Wu L."/>
            <person name="Ma J."/>
        </authorList>
    </citation>
    <scope>NUCLEOTIDE SEQUENCE [LARGE SCALE GENOMIC DNA]</scope>
    <source>
        <strain evidence="2">CGMCC 1.15399</strain>
    </source>
</reference>
<protein>
    <submittedName>
        <fullName evidence="1">Uncharacterized protein</fullName>
    </submittedName>
</protein>